<protein>
    <submittedName>
        <fullName evidence="1">Helix-turn-helix domain-containing protein</fullName>
    </submittedName>
</protein>
<proteinExistence type="predicted"/>
<sequence>MSGADLSQQLQEHGQQLARIKRLLARQKETLILEEDSAYSGSSKSYIYELTSTGAIPHYKPECKTIYFDRAELVSWLKRNRVKTVQEIEQETTTFVLVKGQKGGVSK</sequence>
<organism evidence="1 2">
    <name type="scientific">Spirosoma agri</name>
    <dbReference type="NCBI Taxonomy" id="1987381"/>
    <lineage>
        <taxon>Bacteria</taxon>
        <taxon>Pseudomonadati</taxon>
        <taxon>Bacteroidota</taxon>
        <taxon>Cytophagia</taxon>
        <taxon>Cytophagales</taxon>
        <taxon>Cytophagaceae</taxon>
        <taxon>Spirosoma</taxon>
    </lineage>
</organism>
<gene>
    <name evidence="1" type="ORF">GK091_01120</name>
</gene>
<comment type="caution">
    <text evidence="1">The sequence shown here is derived from an EMBL/GenBank/DDBJ whole genome shotgun (WGS) entry which is preliminary data.</text>
</comment>
<accession>A0A6M0IBF8</accession>
<reference evidence="1 2" key="1">
    <citation type="submission" date="2020-02" db="EMBL/GenBank/DDBJ databases">
        <title>Draft genome sequence of two Spirosoma agri KCTC 52727 and Spirosoma terrae KCTC 52035.</title>
        <authorList>
            <person name="Rojas J."/>
            <person name="Ambika Manirajan B."/>
            <person name="Ratering S."/>
            <person name="Suarez C."/>
            <person name="Schnell S."/>
        </authorList>
    </citation>
    <scope>NUCLEOTIDE SEQUENCE [LARGE SCALE GENOMIC DNA]</scope>
    <source>
        <strain evidence="1 2">KCTC 52727</strain>
    </source>
</reference>
<name>A0A6M0IBF8_9BACT</name>
<evidence type="ECO:0000313" key="2">
    <source>
        <dbReference type="Proteomes" id="UP000477386"/>
    </source>
</evidence>
<keyword evidence="2" id="KW-1185">Reference proteome</keyword>
<dbReference type="EMBL" id="JAAGNZ010000001">
    <property type="protein sequence ID" value="NEU65469.1"/>
    <property type="molecule type" value="Genomic_DNA"/>
</dbReference>
<dbReference type="Proteomes" id="UP000477386">
    <property type="component" value="Unassembled WGS sequence"/>
</dbReference>
<dbReference type="AlphaFoldDB" id="A0A6M0IBF8"/>
<evidence type="ECO:0000313" key="1">
    <source>
        <dbReference type="EMBL" id="NEU65469.1"/>
    </source>
</evidence>